<dbReference type="RefSeq" id="WP_193675027.1">
    <property type="nucleotide sequence ID" value="NZ_JADDIV010000001.1"/>
</dbReference>
<evidence type="ECO:0000313" key="3">
    <source>
        <dbReference type="Proteomes" id="UP000806285"/>
    </source>
</evidence>
<organism evidence="2 3">
    <name type="scientific">Ramlibacter pallidus</name>
    <dbReference type="NCBI Taxonomy" id="2780087"/>
    <lineage>
        <taxon>Bacteria</taxon>
        <taxon>Pseudomonadati</taxon>
        <taxon>Pseudomonadota</taxon>
        <taxon>Betaproteobacteria</taxon>
        <taxon>Burkholderiales</taxon>
        <taxon>Comamonadaceae</taxon>
        <taxon>Ramlibacter</taxon>
    </lineage>
</organism>
<accession>A0ABR9RZE1</accession>
<reference evidence="2 3" key="1">
    <citation type="submission" date="2020-10" db="EMBL/GenBank/DDBJ databases">
        <title>Ramlibacter sp. HM2 16S ribosomal RNA gene Genome sequencing and assembly.</title>
        <authorList>
            <person name="Kang M."/>
        </authorList>
    </citation>
    <scope>NUCLEOTIDE SEQUENCE [LARGE SCALE GENOMIC DNA]</scope>
    <source>
        <strain evidence="2 3">HM2</strain>
    </source>
</reference>
<dbReference type="EMBL" id="JADDIV010000001">
    <property type="protein sequence ID" value="MBE7366412.1"/>
    <property type="molecule type" value="Genomic_DNA"/>
</dbReference>
<feature type="transmembrane region" description="Helical" evidence="1">
    <location>
        <begin position="13"/>
        <end position="31"/>
    </location>
</feature>
<dbReference type="Proteomes" id="UP000806285">
    <property type="component" value="Unassembled WGS sequence"/>
</dbReference>
<keyword evidence="1" id="KW-0472">Membrane</keyword>
<keyword evidence="3" id="KW-1185">Reference proteome</keyword>
<proteinExistence type="predicted"/>
<name>A0ABR9RZE1_9BURK</name>
<comment type="caution">
    <text evidence="2">The sequence shown here is derived from an EMBL/GenBank/DDBJ whole genome shotgun (WGS) entry which is preliminary data.</text>
</comment>
<keyword evidence="1" id="KW-1133">Transmembrane helix</keyword>
<evidence type="ECO:0000313" key="2">
    <source>
        <dbReference type="EMBL" id="MBE7366412.1"/>
    </source>
</evidence>
<protein>
    <submittedName>
        <fullName evidence="2">Uncharacterized protein</fullName>
    </submittedName>
</protein>
<gene>
    <name evidence="2" type="ORF">IM787_02410</name>
</gene>
<keyword evidence="1" id="KW-0812">Transmembrane</keyword>
<evidence type="ECO:0000256" key="1">
    <source>
        <dbReference type="SAM" id="Phobius"/>
    </source>
</evidence>
<sequence>MSRSPAAGERVKTLFQVLAIIALAGIVFMVFHKGYTDFKALERAHPPDSFWLEYVRNLFRNLAG</sequence>